<organism evidence="3 4">
    <name type="scientific">Acuticoccus sediminis</name>
    <dbReference type="NCBI Taxonomy" id="2184697"/>
    <lineage>
        <taxon>Bacteria</taxon>
        <taxon>Pseudomonadati</taxon>
        <taxon>Pseudomonadota</taxon>
        <taxon>Alphaproteobacteria</taxon>
        <taxon>Hyphomicrobiales</taxon>
        <taxon>Amorphaceae</taxon>
        <taxon>Acuticoccus</taxon>
    </lineage>
</organism>
<keyword evidence="2" id="KW-1133">Transmembrane helix</keyword>
<accession>A0A8B2P1Q3</accession>
<evidence type="ECO:0000256" key="1">
    <source>
        <dbReference type="SAM" id="Coils"/>
    </source>
</evidence>
<dbReference type="AlphaFoldDB" id="A0A8B2P1Q3"/>
<reference evidence="3 4" key="1">
    <citation type="submission" date="2018-05" db="EMBL/GenBank/DDBJ databases">
        <title>Acuticoccus sediminis sp. nov., isolated from deep-sea sediment of Indian Ocean.</title>
        <authorList>
            <person name="Liu X."/>
            <person name="Lai Q."/>
            <person name="Du Y."/>
            <person name="Sun F."/>
            <person name="Zhang X."/>
            <person name="Wang S."/>
            <person name="Shao Z."/>
        </authorList>
    </citation>
    <scope>NUCLEOTIDE SEQUENCE [LARGE SCALE GENOMIC DNA]</scope>
    <source>
        <strain evidence="3 4">PTG4-2</strain>
    </source>
</reference>
<feature type="transmembrane region" description="Helical" evidence="2">
    <location>
        <begin position="236"/>
        <end position="254"/>
    </location>
</feature>
<proteinExistence type="predicted"/>
<keyword evidence="2" id="KW-0472">Membrane</keyword>
<feature type="coiled-coil region" evidence="1">
    <location>
        <begin position="123"/>
        <end position="157"/>
    </location>
</feature>
<name>A0A8B2P1Q3_9HYPH</name>
<protein>
    <recommendedName>
        <fullName evidence="5">Zinc ribbon domain-containing protein</fullName>
    </recommendedName>
</protein>
<keyword evidence="2" id="KW-0812">Transmembrane</keyword>
<dbReference type="EMBL" id="QHHQ01000001">
    <property type="protein sequence ID" value="RAI03062.1"/>
    <property type="molecule type" value="Genomic_DNA"/>
</dbReference>
<dbReference type="Proteomes" id="UP000249590">
    <property type="component" value="Unassembled WGS sequence"/>
</dbReference>
<evidence type="ECO:0000256" key="2">
    <source>
        <dbReference type="SAM" id="Phobius"/>
    </source>
</evidence>
<evidence type="ECO:0008006" key="5">
    <source>
        <dbReference type="Google" id="ProtNLM"/>
    </source>
</evidence>
<evidence type="ECO:0000313" key="3">
    <source>
        <dbReference type="EMBL" id="RAI03062.1"/>
    </source>
</evidence>
<sequence>MRRLFRIETLFALGKWAVSLALAFFLTSLGSLVIADLPQVERPPQLEEFVDADASAKLQADEAELRQRLQELSTQSEAGALKLQAAEADSAAERETFRAWIEARRATGDGVPEQDVVVRTRRLEEIRRTERQVRADLDATNAELADARSRLGALTDQRSALLAAAHGPFERAIFVRQARVFGMRLALTLPLLVIALWALRTRRASPRWPLWRGFVLFAAFAFFVELVPYLPSYGGYIHYGVGVVMTLVLGAWLVRAARRHRERRAEIVERSEDERRRAIAYDEAVIKVEKGTCPSCDNTLRTTDGAPVNFCIHCGLKLYEPCPSCGTRRLVFFPFCMSCGTHVGPDTPDAHTA</sequence>
<gene>
    <name evidence="3" type="ORF">DLJ53_00540</name>
</gene>
<keyword evidence="4" id="KW-1185">Reference proteome</keyword>
<dbReference type="OrthoDB" id="7255862at2"/>
<keyword evidence="1" id="KW-0175">Coiled coil</keyword>
<evidence type="ECO:0000313" key="4">
    <source>
        <dbReference type="Proteomes" id="UP000249590"/>
    </source>
</evidence>
<feature type="transmembrane region" description="Helical" evidence="2">
    <location>
        <begin position="211"/>
        <end position="230"/>
    </location>
</feature>
<comment type="caution">
    <text evidence="3">The sequence shown here is derived from an EMBL/GenBank/DDBJ whole genome shotgun (WGS) entry which is preliminary data.</text>
</comment>
<feature type="transmembrane region" description="Helical" evidence="2">
    <location>
        <begin position="181"/>
        <end position="199"/>
    </location>
</feature>
<dbReference type="RefSeq" id="WP_111341380.1">
    <property type="nucleotide sequence ID" value="NZ_QHHQ01000001.1"/>
</dbReference>